<dbReference type="EMBL" id="MU268310">
    <property type="protein sequence ID" value="KAH7904968.1"/>
    <property type="molecule type" value="Genomic_DNA"/>
</dbReference>
<comment type="caution">
    <text evidence="1">The sequence shown here is derived from an EMBL/GenBank/DDBJ whole genome shotgun (WGS) entry which is preliminary data.</text>
</comment>
<reference evidence="1" key="1">
    <citation type="journal article" date="2021" name="New Phytol.">
        <title>Evolutionary innovations through gain and loss of genes in the ectomycorrhizal Boletales.</title>
        <authorList>
            <person name="Wu G."/>
            <person name="Miyauchi S."/>
            <person name="Morin E."/>
            <person name="Kuo A."/>
            <person name="Drula E."/>
            <person name="Varga T."/>
            <person name="Kohler A."/>
            <person name="Feng B."/>
            <person name="Cao Y."/>
            <person name="Lipzen A."/>
            <person name="Daum C."/>
            <person name="Hundley H."/>
            <person name="Pangilinan J."/>
            <person name="Johnson J."/>
            <person name="Barry K."/>
            <person name="LaButti K."/>
            <person name="Ng V."/>
            <person name="Ahrendt S."/>
            <person name="Min B."/>
            <person name="Choi I.G."/>
            <person name="Park H."/>
            <person name="Plett J.M."/>
            <person name="Magnuson J."/>
            <person name="Spatafora J.W."/>
            <person name="Nagy L.G."/>
            <person name="Henrissat B."/>
            <person name="Grigoriev I.V."/>
            <person name="Yang Z.L."/>
            <person name="Xu J."/>
            <person name="Martin F.M."/>
        </authorList>
    </citation>
    <scope>NUCLEOTIDE SEQUENCE</scope>
    <source>
        <strain evidence="1">ATCC 28755</strain>
    </source>
</reference>
<gene>
    <name evidence="1" type="ORF">BJ138DRAFT_1118913</name>
</gene>
<sequence length="118" mass="12977">MKISTVVAEPNARGHRDDTLSWFWSMDVEGDSTSDDWMSECKGPPGLMGRGAEQWLARMAVADQQHKWGHKAYAAKQANMYRSMALKALEAFQKVKGVVVEGGDLFGAAEGPGWEDSD</sequence>
<name>A0ACB7ZW58_9AGAM</name>
<keyword evidence="2" id="KW-1185">Reference proteome</keyword>
<evidence type="ECO:0000313" key="2">
    <source>
        <dbReference type="Proteomes" id="UP000790377"/>
    </source>
</evidence>
<organism evidence="1 2">
    <name type="scientific">Hygrophoropsis aurantiaca</name>
    <dbReference type="NCBI Taxonomy" id="72124"/>
    <lineage>
        <taxon>Eukaryota</taxon>
        <taxon>Fungi</taxon>
        <taxon>Dikarya</taxon>
        <taxon>Basidiomycota</taxon>
        <taxon>Agaricomycotina</taxon>
        <taxon>Agaricomycetes</taxon>
        <taxon>Agaricomycetidae</taxon>
        <taxon>Boletales</taxon>
        <taxon>Coniophorineae</taxon>
        <taxon>Hygrophoropsidaceae</taxon>
        <taxon>Hygrophoropsis</taxon>
    </lineage>
</organism>
<dbReference type="Proteomes" id="UP000790377">
    <property type="component" value="Unassembled WGS sequence"/>
</dbReference>
<evidence type="ECO:0000313" key="1">
    <source>
        <dbReference type="EMBL" id="KAH7904968.1"/>
    </source>
</evidence>
<proteinExistence type="predicted"/>
<protein>
    <submittedName>
        <fullName evidence="1">Uncharacterized protein</fullName>
    </submittedName>
</protein>
<accession>A0ACB7ZW58</accession>